<dbReference type="Gene3D" id="3.30.420.10">
    <property type="entry name" value="Ribonuclease H-like superfamily/Ribonuclease H"/>
    <property type="match status" value="1"/>
</dbReference>
<evidence type="ECO:0000256" key="2">
    <source>
        <dbReference type="ARBA" id="ARBA00022801"/>
    </source>
</evidence>
<dbReference type="AlphaFoldDB" id="A0AAP0L0N7"/>
<dbReference type="InterPro" id="IPR012337">
    <property type="entry name" value="RNaseH-like_sf"/>
</dbReference>
<dbReference type="PANTHER" id="PTHR42648">
    <property type="entry name" value="TRANSPOSASE, PUTATIVE-RELATED"/>
    <property type="match status" value="1"/>
</dbReference>
<dbReference type="InterPro" id="IPR039537">
    <property type="entry name" value="Retrotran_Ty1/copia-like"/>
</dbReference>
<sequence length="359" mass="41005">MNRTLMERVRSMLNAAKLKKSFWGEALNTACYLINRSPTISLELKTPEEIWCGKPADYSFLRVFGCDVYAWVPRDKRTKLDMNSKRCIFLGYEKGVKGYRLWDPTAHKIIISRDVVFNEDSLLGVAKQQRTTNVSVEQVLGSSFETVDGEIRGETSEFDPAEGDSHHVLEEDVEVDSSIEKDSHAIPYQLRRKIVPPARFDDYVTSFKSHSNCVSAYVALADEHEPTSFKEASDSISANKWRCAMEEEMESLYKNNTWELVQLPKGRKAIGCRWVYKIKKDPEGNIERFKARLVVKGYAQKPGIDFDEVFSPVVRLTTIRVVLAIAAVLDLELEQLDVKTAFLHGDLDEEIFMTQMKVL</sequence>
<feature type="domain" description="Reverse transcriptase Ty1/copia-type" evidence="3">
    <location>
        <begin position="255"/>
        <end position="355"/>
    </location>
</feature>
<reference evidence="5 6" key="1">
    <citation type="submission" date="2024-01" db="EMBL/GenBank/DDBJ databases">
        <title>Genome assemblies of Stephania.</title>
        <authorList>
            <person name="Yang L."/>
        </authorList>
    </citation>
    <scope>NUCLEOTIDE SEQUENCE [LARGE SCALE GENOMIC DNA]</scope>
    <source>
        <strain evidence="5">YNDBR</strain>
        <tissue evidence="5">Leaf</tissue>
    </source>
</reference>
<dbReference type="InterPro" id="IPR013103">
    <property type="entry name" value="RVT_2"/>
</dbReference>
<dbReference type="Pfam" id="PF25597">
    <property type="entry name" value="SH3_retrovirus"/>
    <property type="match status" value="1"/>
</dbReference>
<gene>
    <name evidence="5" type="ORF">Syun_007713</name>
</gene>
<dbReference type="GO" id="GO:0046872">
    <property type="term" value="F:metal ion binding"/>
    <property type="evidence" value="ECO:0007669"/>
    <property type="project" value="UniProtKB-KW"/>
</dbReference>
<keyword evidence="6" id="KW-1185">Reference proteome</keyword>
<dbReference type="GO" id="GO:0016787">
    <property type="term" value="F:hydrolase activity"/>
    <property type="evidence" value="ECO:0007669"/>
    <property type="project" value="UniProtKB-KW"/>
</dbReference>
<dbReference type="GO" id="GO:0003676">
    <property type="term" value="F:nucleic acid binding"/>
    <property type="evidence" value="ECO:0007669"/>
    <property type="project" value="InterPro"/>
</dbReference>
<evidence type="ECO:0008006" key="7">
    <source>
        <dbReference type="Google" id="ProtNLM"/>
    </source>
</evidence>
<name>A0AAP0L0N7_9MAGN</name>
<evidence type="ECO:0000259" key="3">
    <source>
        <dbReference type="Pfam" id="PF07727"/>
    </source>
</evidence>
<evidence type="ECO:0000313" key="5">
    <source>
        <dbReference type="EMBL" id="KAK9161372.1"/>
    </source>
</evidence>
<dbReference type="InterPro" id="IPR057670">
    <property type="entry name" value="SH3_retrovirus"/>
</dbReference>
<comment type="caution">
    <text evidence="5">The sequence shown here is derived from an EMBL/GenBank/DDBJ whole genome shotgun (WGS) entry which is preliminary data.</text>
</comment>
<dbReference type="InterPro" id="IPR036397">
    <property type="entry name" value="RNaseH_sf"/>
</dbReference>
<dbReference type="SUPFAM" id="SSF53098">
    <property type="entry name" value="Ribonuclease H-like"/>
    <property type="match status" value="1"/>
</dbReference>
<evidence type="ECO:0000313" key="6">
    <source>
        <dbReference type="Proteomes" id="UP001420932"/>
    </source>
</evidence>
<feature type="domain" description="Retroviral polymerase SH3-like" evidence="4">
    <location>
        <begin position="66"/>
        <end position="122"/>
    </location>
</feature>
<evidence type="ECO:0000259" key="4">
    <source>
        <dbReference type="Pfam" id="PF25597"/>
    </source>
</evidence>
<keyword evidence="1" id="KW-0479">Metal-binding</keyword>
<accession>A0AAP0L0N7</accession>
<proteinExistence type="predicted"/>
<dbReference type="Proteomes" id="UP001420932">
    <property type="component" value="Unassembled WGS sequence"/>
</dbReference>
<protein>
    <recommendedName>
        <fullName evidence="7">Reverse transcriptase Ty1/copia-type domain-containing protein</fullName>
    </recommendedName>
</protein>
<dbReference type="PANTHER" id="PTHR42648:SF28">
    <property type="entry name" value="TRANSPOSON-ENCODED PROTEIN WITH RIBONUCLEASE H-LIKE AND RETROVIRUS ZINC FINGER-LIKE DOMAINS"/>
    <property type="match status" value="1"/>
</dbReference>
<dbReference type="Pfam" id="PF07727">
    <property type="entry name" value="RVT_2"/>
    <property type="match status" value="1"/>
</dbReference>
<dbReference type="EMBL" id="JBBNAF010000003">
    <property type="protein sequence ID" value="KAK9161372.1"/>
    <property type="molecule type" value="Genomic_DNA"/>
</dbReference>
<organism evidence="5 6">
    <name type="scientific">Stephania yunnanensis</name>
    <dbReference type="NCBI Taxonomy" id="152371"/>
    <lineage>
        <taxon>Eukaryota</taxon>
        <taxon>Viridiplantae</taxon>
        <taxon>Streptophyta</taxon>
        <taxon>Embryophyta</taxon>
        <taxon>Tracheophyta</taxon>
        <taxon>Spermatophyta</taxon>
        <taxon>Magnoliopsida</taxon>
        <taxon>Ranunculales</taxon>
        <taxon>Menispermaceae</taxon>
        <taxon>Menispermoideae</taxon>
        <taxon>Cissampelideae</taxon>
        <taxon>Stephania</taxon>
    </lineage>
</organism>
<keyword evidence="2" id="KW-0378">Hydrolase</keyword>
<evidence type="ECO:0000256" key="1">
    <source>
        <dbReference type="ARBA" id="ARBA00022723"/>
    </source>
</evidence>